<keyword evidence="2" id="KW-1185">Reference proteome</keyword>
<sequence>MTLPSAGPLSIRDIATESGRANNLGAFYSAFPGIPASGSISISQFYGKSATFTLNIVAAVASPNIRQLAMNAGWDQSAKLIVNVNADINTLRLDAGLSFPQGVRLNISAGVRVGGVRNGGTALFTRVPVEINNLGTISGGGGAGGAGESVYFEQAGQGSSSRVWCGGGTGGDGTGYVNTASLAVTSSSGAVATTYSYTGDVVGGTQAWGRGGTGGNGGGWGANGSYGQSNTAFGGGYANAGTWVVAQAGRTAGAYVDGNSFVTWLTPGVRMGTVA</sequence>
<name>A0A7G9RLL3_9BURK</name>
<dbReference type="KEGG" id="drg:H9K76_18400"/>
<dbReference type="EMBL" id="CP060714">
    <property type="protein sequence ID" value="QNN56488.1"/>
    <property type="molecule type" value="Genomic_DNA"/>
</dbReference>
<organism evidence="1 2">
    <name type="scientific">Diaphorobacter ruginosibacter</name>
    <dbReference type="NCBI Taxonomy" id="1715720"/>
    <lineage>
        <taxon>Bacteria</taxon>
        <taxon>Pseudomonadati</taxon>
        <taxon>Pseudomonadota</taxon>
        <taxon>Betaproteobacteria</taxon>
        <taxon>Burkholderiales</taxon>
        <taxon>Comamonadaceae</taxon>
        <taxon>Diaphorobacter</taxon>
    </lineage>
</organism>
<protein>
    <submittedName>
        <fullName evidence="1">Uncharacterized protein</fullName>
    </submittedName>
</protein>
<gene>
    <name evidence="1" type="ORF">H9K76_18400</name>
</gene>
<accession>A0A7G9RLL3</accession>
<reference evidence="1 2" key="1">
    <citation type="submission" date="2020-08" db="EMBL/GenBank/DDBJ databases">
        <title>Genome sequence of Diaphorobacter ruginosibacter DSM 27467T.</title>
        <authorList>
            <person name="Hyun D.-W."/>
            <person name="Bae J.-W."/>
        </authorList>
    </citation>
    <scope>NUCLEOTIDE SEQUENCE [LARGE SCALE GENOMIC DNA]</scope>
    <source>
        <strain evidence="1 2">DSM 27467</strain>
    </source>
</reference>
<dbReference type="Proteomes" id="UP000515811">
    <property type="component" value="Chromosome"/>
</dbReference>
<dbReference type="RefSeq" id="WP_187596754.1">
    <property type="nucleotide sequence ID" value="NZ_CP060714.1"/>
</dbReference>
<proteinExistence type="predicted"/>
<evidence type="ECO:0000313" key="2">
    <source>
        <dbReference type="Proteomes" id="UP000515811"/>
    </source>
</evidence>
<evidence type="ECO:0000313" key="1">
    <source>
        <dbReference type="EMBL" id="QNN56488.1"/>
    </source>
</evidence>
<dbReference type="AlphaFoldDB" id="A0A7G9RLL3"/>